<dbReference type="InterPro" id="IPR000683">
    <property type="entry name" value="Gfo/Idh/MocA-like_OxRdtase_N"/>
</dbReference>
<evidence type="ECO:0000259" key="1">
    <source>
        <dbReference type="Pfam" id="PF01408"/>
    </source>
</evidence>
<reference evidence="3 4" key="1">
    <citation type="submission" date="2020-08" db="EMBL/GenBank/DDBJ databases">
        <title>Genomic Encyclopedia of Type Strains, Phase IV (KMG-IV): sequencing the most valuable type-strain genomes for metagenomic binning, comparative biology and taxonomic classification.</title>
        <authorList>
            <person name="Goeker M."/>
        </authorList>
    </citation>
    <scope>NUCLEOTIDE SEQUENCE [LARGE SCALE GENOMIC DNA]</scope>
    <source>
        <strain evidence="3 4">DSM 29007</strain>
    </source>
</reference>
<feature type="domain" description="GFO/IDH/MocA-like oxidoreductase" evidence="2">
    <location>
        <begin position="152"/>
        <end position="216"/>
    </location>
</feature>
<dbReference type="SUPFAM" id="SSF55347">
    <property type="entry name" value="Glyceraldehyde-3-phosphate dehydrogenase-like, C-terminal domain"/>
    <property type="match status" value="1"/>
</dbReference>
<evidence type="ECO:0000313" key="4">
    <source>
        <dbReference type="Proteomes" id="UP000582837"/>
    </source>
</evidence>
<dbReference type="InterPro" id="IPR055170">
    <property type="entry name" value="GFO_IDH_MocA-like_dom"/>
</dbReference>
<dbReference type="SUPFAM" id="SSF51735">
    <property type="entry name" value="NAD(P)-binding Rossmann-fold domains"/>
    <property type="match status" value="1"/>
</dbReference>
<proteinExistence type="predicted"/>
<evidence type="ECO:0000259" key="2">
    <source>
        <dbReference type="Pfam" id="PF22725"/>
    </source>
</evidence>
<dbReference type="EMBL" id="JACHIA010000019">
    <property type="protein sequence ID" value="MBB6072873.1"/>
    <property type="molecule type" value="Genomic_DNA"/>
</dbReference>
<dbReference type="Proteomes" id="UP000582837">
    <property type="component" value="Unassembled WGS sequence"/>
</dbReference>
<dbReference type="PANTHER" id="PTHR43377">
    <property type="entry name" value="BILIVERDIN REDUCTASE A"/>
    <property type="match status" value="1"/>
</dbReference>
<dbReference type="Pfam" id="PF01408">
    <property type="entry name" value="GFO_IDH_MocA"/>
    <property type="match status" value="1"/>
</dbReference>
<keyword evidence="4" id="KW-1185">Reference proteome</keyword>
<feature type="domain" description="Gfo/Idh/MocA-like oxidoreductase N-terminal" evidence="1">
    <location>
        <begin position="1"/>
        <end position="117"/>
    </location>
</feature>
<gene>
    <name evidence="3" type="ORF">HNQ61_004539</name>
</gene>
<dbReference type="Pfam" id="PF22725">
    <property type="entry name" value="GFO_IDH_MocA_C3"/>
    <property type="match status" value="1"/>
</dbReference>
<sequence>MRVGVLGVGSLGFHHARILREVAGAEMAGVFDDSAERCEKVASELGVRAFRTADELLENVDAAVIAVPTTVHAQVAMAAIAAGVHLLIEKPIASTLEEANRIVSAAAEKKLVVATGHVERFNGALRACEPYLEDPRFVESHRLAPFNPRGTDVAVVLDLMIHDIDLVLGLVRRPVDGLDAIGVPVLTPSADIANARLNFSNGAVANITASRVSFERMRKVRFFQNSGYMSLDLAAGTGEFLRLKPGQRLPDGEIGVAALMGLVERIELKGDGQEPLRAELEAWVSAVRGEGPLVVSGEAGRDALAVALRIMERIEEHAAAGAADLRA</sequence>
<dbReference type="PANTHER" id="PTHR43377:SF1">
    <property type="entry name" value="BILIVERDIN REDUCTASE A"/>
    <property type="match status" value="1"/>
</dbReference>
<dbReference type="AlphaFoldDB" id="A0A841H4I2"/>
<dbReference type="InterPro" id="IPR036291">
    <property type="entry name" value="NAD(P)-bd_dom_sf"/>
</dbReference>
<dbReference type="RefSeq" id="WP_170036949.1">
    <property type="nucleotide sequence ID" value="NZ_JABDTL010000002.1"/>
</dbReference>
<accession>A0A841H4I2</accession>
<dbReference type="InterPro" id="IPR051450">
    <property type="entry name" value="Gfo/Idh/MocA_Oxidoreductases"/>
</dbReference>
<dbReference type="Gene3D" id="3.30.360.10">
    <property type="entry name" value="Dihydrodipicolinate Reductase, domain 2"/>
    <property type="match status" value="1"/>
</dbReference>
<organism evidence="3 4">
    <name type="scientific">Longimicrobium terrae</name>
    <dbReference type="NCBI Taxonomy" id="1639882"/>
    <lineage>
        <taxon>Bacteria</taxon>
        <taxon>Pseudomonadati</taxon>
        <taxon>Gemmatimonadota</taxon>
        <taxon>Longimicrobiia</taxon>
        <taxon>Longimicrobiales</taxon>
        <taxon>Longimicrobiaceae</taxon>
        <taxon>Longimicrobium</taxon>
    </lineage>
</organism>
<dbReference type="Gene3D" id="3.40.50.720">
    <property type="entry name" value="NAD(P)-binding Rossmann-like Domain"/>
    <property type="match status" value="1"/>
</dbReference>
<name>A0A841H4I2_9BACT</name>
<protein>
    <submittedName>
        <fullName evidence="3">Putative dehydrogenase</fullName>
    </submittedName>
</protein>
<comment type="caution">
    <text evidence="3">The sequence shown here is derived from an EMBL/GenBank/DDBJ whole genome shotgun (WGS) entry which is preliminary data.</text>
</comment>
<evidence type="ECO:0000313" key="3">
    <source>
        <dbReference type="EMBL" id="MBB6072873.1"/>
    </source>
</evidence>
<dbReference type="GO" id="GO:0000166">
    <property type="term" value="F:nucleotide binding"/>
    <property type="evidence" value="ECO:0007669"/>
    <property type="project" value="InterPro"/>
</dbReference>